<accession>A0A6A6HSM8</accession>
<dbReference type="OrthoDB" id="5125733at2759"/>
<evidence type="ECO:0000313" key="2">
    <source>
        <dbReference type="EMBL" id="KAF2240899.1"/>
    </source>
</evidence>
<dbReference type="Pfam" id="PF06985">
    <property type="entry name" value="HET"/>
    <property type="match status" value="1"/>
</dbReference>
<organism evidence="2 3">
    <name type="scientific">Trematosphaeria pertusa</name>
    <dbReference type="NCBI Taxonomy" id="390896"/>
    <lineage>
        <taxon>Eukaryota</taxon>
        <taxon>Fungi</taxon>
        <taxon>Dikarya</taxon>
        <taxon>Ascomycota</taxon>
        <taxon>Pezizomycotina</taxon>
        <taxon>Dothideomycetes</taxon>
        <taxon>Pleosporomycetidae</taxon>
        <taxon>Pleosporales</taxon>
        <taxon>Massarineae</taxon>
        <taxon>Trematosphaeriaceae</taxon>
        <taxon>Trematosphaeria</taxon>
    </lineage>
</organism>
<dbReference type="EMBL" id="ML987215">
    <property type="protein sequence ID" value="KAF2240899.1"/>
    <property type="molecule type" value="Genomic_DNA"/>
</dbReference>
<evidence type="ECO:0000259" key="1">
    <source>
        <dbReference type="Pfam" id="PF06985"/>
    </source>
</evidence>
<dbReference type="PANTHER" id="PTHR33112">
    <property type="entry name" value="DOMAIN PROTEIN, PUTATIVE-RELATED"/>
    <property type="match status" value="1"/>
</dbReference>
<feature type="domain" description="Heterokaryon incompatibility" evidence="1">
    <location>
        <begin position="49"/>
        <end position="147"/>
    </location>
</feature>
<gene>
    <name evidence="2" type="ORF">BU26DRAFT_497467</name>
</gene>
<dbReference type="PANTHER" id="PTHR33112:SF13">
    <property type="entry name" value="HETEROKARYON INCOMPATIBILITY DOMAIN-CONTAINING PROTEIN"/>
    <property type="match status" value="1"/>
</dbReference>
<name>A0A6A6HSM8_9PLEO</name>
<dbReference type="Proteomes" id="UP000800094">
    <property type="component" value="Unassembled WGS sequence"/>
</dbReference>
<proteinExistence type="predicted"/>
<dbReference type="InterPro" id="IPR010730">
    <property type="entry name" value="HET"/>
</dbReference>
<reference evidence="2" key="1">
    <citation type="journal article" date="2020" name="Stud. Mycol.">
        <title>101 Dothideomycetes genomes: a test case for predicting lifestyles and emergence of pathogens.</title>
        <authorList>
            <person name="Haridas S."/>
            <person name="Albert R."/>
            <person name="Binder M."/>
            <person name="Bloem J."/>
            <person name="Labutti K."/>
            <person name="Salamov A."/>
            <person name="Andreopoulos B."/>
            <person name="Baker S."/>
            <person name="Barry K."/>
            <person name="Bills G."/>
            <person name="Bluhm B."/>
            <person name="Cannon C."/>
            <person name="Castanera R."/>
            <person name="Culley D."/>
            <person name="Daum C."/>
            <person name="Ezra D."/>
            <person name="Gonzalez J."/>
            <person name="Henrissat B."/>
            <person name="Kuo A."/>
            <person name="Liang C."/>
            <person name="Lipzen A."/>
            <person name="Lutzoni F."/>
            <person name="Magnuson J."/>
            <person name="Mondo S."/>
            <person name="Nolan M."/>
            <person name="Ohm R."/>
            <person name="Pangilinan J."/>
            <person name="Park H.-J."/>
            <person name="Ramirez L."/>
            <person name="Alfaro M."/>
            <person name="Sun H."/>
            <person name="Tritt A."/>
            <person name="Yoshinaga Y."/>
            <person name="Zwiers L.-H."/>
            <person name="Turgeon B."/>
            <person name="Goodwin S."/>
            <person name="Spatafora J."/>
            <person name="Crous P."/>
            <person name="Grigoriev I."/>
        </authorList>
    </citation>
    <scope>NUCLEOTIDE SEQUENCE</scope>
    <source>
        <strain evidence="2">CBS 122368</strain>
    </source>
</reference>
<dbReference type="RefSeq" id="XP_033675903.1">
    <property type="nucleotide sequence ID" value="XM_033826290.1"/>
</dbReference>
<dbReference type="GeneID" id="54579620"/>
<protein>
    <submittedName>
        <fullName evidence="2">HET-domain-containing protein</fullName>
    </submittedName>
</protein>
<keyword evidence="3" id="KW-1185">Reference proteome</keyword>
<dbReference type="AlphaFoldDB" id="A0A6A6HSM8"/>
<evidence type="ECO:0000313" key="3">
    <source>
        <dbReference type="Proteomes" id="UP000800094"/>
    </source>
</evidence>
<sequence length="405" mass="46386">MEKHRCQSAFQNTKPFCPKRLVEVASENSPARLRDEWELPTEFRASPEYLCLSYCWGGDQAFKLRKGKVMDTYREALPYDHLPQTLKDALTATKSLGYRYIWIDSLCIIQDDEQDKVEQLPLMPAIYEGATVTIVAARASSCREGFLQPLKPSFVYPNGTFFLPYHPVDSRAWILQEEVLSPRLIVYGSTALWWSCPCERKVPYRFAGKDNWPLWEDPPAFVNPFYDWAKIIEIYSRRQLTMPDDKLVAVAGLAAAYARSADNISEKLEYLAGIWRHTLPYGLLWRVDDHRHPRPVMYRAPTWSWASVNGEINYQTIPREKPDSVSQAKVLQCTVEPRSADFRYGAIASGTLKFDGVIRHAYLVSIVPEAHIVPVEVPCKPLQPSPLWCVWMPWKPTAAEGITVV</sequence>